<dbReference type="InterPro" id="IPR026410">
    <property type="entry name" value="OlisacTrfase_arch"/>
</dbReference>
<dbReference type="Pfam" id="PF02516">
    <property type="entry name" value="STT3"/>
    <property type="match status" value="1"/>
</dbReference>
<evidence type="ECO:0000259" key="19">
    <source>
        <dbReference type="Pfam" id="PF18079"/>
    </source>
</evidence>
<dbReference type="EMBL" id="FOHQ01000005">
    <property type="protein sequence ID" value="SES95869.1"/>
    <property type="molecule type" value="Genomic_DNA"/>
</dbReference>
<keyword evidence="7" id="KW-0328">Glycosyltransferase</keyword>
<dbReference type="PANTHER" id="PTHR13872">
    <property type="entry name" value="DOLICHYL-DIPHOSPHOOLIGOSACCHARIDE--PROTEIN GLYCOSYLTRANSFERASE SUBUNIT"/>
    <property type="match status" value="1"/>
</dbReference>
<keyword evidence="13 17" id="KW-0472">Membrane</keyword>
<reference evidence="22" key="1">
    <citation type="submission" date="2016-10" db="EMBL/GenBank/DDBJ databases">
        <authorList>
            <person name="Varghese N."/>
            <person name="Submissions S."/>
        </authorList>
    </citation>
    <scope>NUCLEOTIDE SEQUENCE [LARGE SCALE GENOMIC DNA]</scope>
    <source>
        <strain evidence="22">SLH 33</strain>
    </source>
</reference>
<evidence type="ECO:0000256" key="17">
    <source>
        <dbReference type="SAM" id="Phobius"/>
    </source>
</evidence>
<dbReference type="Pfam" id="PF22627">
    <property type="entry name" value="AglB_core-like"/>
    <property type="match status" value="1"/>
</dbReference>
<feature type="transmembrane region" description="Helical" evidence="17">
    <location>
        <begin position="170"/>
        <end position="188"/>
    </location>
</feature>
<dbReference type="NCBIfam" id="TIGR04154">
    <property type="entry name" value="archaeo_STT3"/>
    <property type="match status" value="1"/>
</dbReference>
<evidence type="ECO:0000256" key="5">
    <source>
        <dbReference type="ARBA" id="ARBA00010810"/>
    </source>
</evidence>
<dbReference type="AlphaFoldDB" id="A0A1I0ANB2"/>
<dbReference type="GO" id="GO:0004576">
    <property type="term" value="F:oligosaccharyl transferase activity"/>
    <property type="evidence" value="ECO:0007669"/>
    <property type="project" value="InterPro"/>
</dbReference>
<gene>
    <name evidence="21" type="ORF">SAMN04488587_1718</name>
</gene>
<comment type="catalytic activity">
    <reaction evidence="16">
        <text>an archaeal dolichyl phosphooligosaccharide + [protein]-L-asparagine = an archaeal dolichyl phosphate + a glycoprotein with the oligosaccharide chain attached by N-beta-D-glycosyl linkage to a protein L-asparagine.</text>
        <dbReference type="EC" id="2.4.99.21"/>
    </reaction>
</comment>
<feature type="transmembrane region" description="Helical" evidence="17">
    <location>
        <begin position="208"/>
        <end position="226"/>
    </location>
</feature>
<comment type="pathway">
    <text evidence="4">Protein modification; protein glycosylation.</text>
</comment>
<evidence type="ECO:0000256" key="2">
    <source>
        <dbReference type="ARBA" id="ARBA00001946"/>
    </source>
</evidence>
<evidence type="ECO:0000313" key="22">
    <source>
        <dbReference type="Proteomes" id="UP000243338"/>
    </source>
</evidence>
<dbReference type="InterPro" id="IPR003674">
    <property type="entry name" value="Oligo_trans_STT3"/>
</dbReference>
<evidence type="ECO:0000256" key="16">
    <source>
        <dbReference type="ARBA" id="ARBA00034066"/>
    </source>
</evidence>
<feature type="transmembrane region" description="Helical" evidence="17">
    <location>
        <begin position="12"/>
        <end position="31"/>
    </location>
</feature>
<comment type="cofactor">
    <cofactor evidence="1">
        <name>Mn(2+)</name>
        <dbReference type="ChEBI" id="CHEBI:29035"/>
    </cofactor>
</comment>
<evidence type="ECO:0000256" key="9">
    <source>
        <dbReference type="ARBA" id="ARBA00022692"/>
    </source>
</evidence>
<dbReference type="GO" id="GO:0046872">
    <property type="term" value="F:metal ion binding"/>
    <property type="evidence" value="ECO:0007669"/>
    <property type="project" value="UniProtKB-KW"/>
</dbReference>
<comment type="cofactor">
    <cofactor evidence="2">
        <name>Mg(2+)</name>
        <dbReference type="ChEBI" id="CHEBI:18420"/>
    </cofactor>
</comment>
<dbReference type="RefSeq" id="WP_091690188.1">
    <property type="nucleotide sequence ID" value="NZ_CAAGSJ010000006.1"/>
</dbReference>
<dbReference type="Gene3D" id="3.40.50.12610">
    <property type="match status" value="1"/>
</dbReference>
<keyword evidence="12 17" id="KW-1133">Transmembrane helix</keyword>
<feature type="transmembrane region" description="Helical" evidence="17">
    <location>
        <begin position="318"/>
        <end position="338"/>
    </location>
</feature>
<dbReference type="EC" id="2.4.99.21" evidence="6"/>
<protein>
    <recommendedName>
        <fullName evidence="6">dolichyl-phosphooligosaccharide-protein glycotransferase</fullName>
        <ecNumber evidence="6">2.4.99.21</ecNumber>
    </recommendedName>
    <alternativeName>
        <fullName evidence="15">Oligosaccharyl transferase</fullName>
    </alternativeName>
</protein>
<dbReference type="Pfam" id="PF18079">
    <property type="entry name" value="AglB_L1"/>
    <property type="match status" value="1"/>
</dbReference>
<keyword evidence="9 17" id="KW-0812">Transmembrane</keyword>
<dbReference type="PANTHER" id="PTHR13872:SF1">
    <property type="entry name" value="DOLICHYL-DIPHOSPHOOLIGOSACCHARIDE--PROTEIN GLYCOSYLTRANSFERASE SUBUNIT STT3B"/>
    <property type="match status" value="1"/>
</dbReference>
<evidence type="ECO:0000256" key="12">
    <source>
        <dbReference type="ARBA" id="ARBA00022989"/>
    </source>
</evidence>
<dbReference type="Gene3D" id="2.60.40.3390">
    <property type="match status" value="1"/>
</dbReference>
<dbReference type="Proteomes" id="UP000243338">
    <property type="component" value="Unassembled WGS sequence"/>
</dbReference>
<evidence type="ECO:0000259" key="20">
    <source>
        <dbReference type="Pfam" id="PF22627"/>
    </source>
</evidence>
<proteinExistence type="inferred from homology"/>
<feature type="transmembrane region" description="Helical" evidence="17">
    <location>
        <begin position="380"/>
        <end position="400"/>
    </location>
</feature>
<evidence type="ECO:0000256" key="15">
    <source>
        <dbReference type="ARBA" id="ARBA00030679"/>
    </source>
</evidence>
<evidence type="ECO:0000256" key="4">
    <source>
        <dbReference type="ARBA" id="ARBA00004922"/>
    </source>
</evidence>
<evidence type="ECO:0000313" key="21">
    <source>
        <dbReference type="EMBL" id="SES95869.1"/>
    </source>
</evidence>
<dbReference type="InterPro" id="IPR054479">
    <property type="entry name" value="AglB-like_core"/>
</dbReference>
<feature type="transmembrane region" description="Helical" evidence="17">
    <location>
        <begin position="412"/>
        <end position="427"/>
    </location>
</feature>
<keyword evidence="22" id="KW-1185">Reference proteome</keyword>
<name>A0A1I0ANB2_9EURY</name>
<evidence type="ECO:0000256" key="6">
    <source>
        <dbReference type="ARBA" id="ARBA00012602"/>
    </source>
</evidence>
<evidence type="ECO:0000256" key="11">
    <source>
        <dbReference type="ARBA" id="ARBA00022842"/>
    </source>
</evidence>
<feature type="transmembrane region" description="Helical" evidence="17">
    <location>
        <begin position="476"/>
        <end position="494"/>
    </location>
</feature>
<feature type="transmembrane region" description="Helical" evidence="17">
    <location>
        <begin position="262"/>
        <end position="282"/>
    </location>
</feature>
<evidence type="ECO:0000256" key="14">
    <source>
        <dbReference type="ARBA" id="ARBA00023211"/>
    </source>
</evidence>
<keyword evidence="11" id="KW-0460">Magnesium</keyword>
<organism evidence="21 22">
    <name type="scientific">Methanococcoides vulcani</name>
    <dbReference type="NCBI Taxonomy" id="1353158"/>
    <lineage>
        <taxon>Archaea</taxon>
        <taxon>Methanobacteriati</taxon>
        <taxon>Methanobacteriota</taxon>
        <taxon>Stenosarchaea group</taxon>
        <taxon>Methanomicrobia</taxon>
        <taxon>Methanosarcinales</taxon>
        <taxon>Methanosarcinaceae</taxon>
        <taxon>Methanococcoides</taxon>
    </lineage>
</organism>
<feature type="transmembrane region" description="Helical" evidence="17">
    <location>
        <begin position="433"/>
        <end position="455"/>
    </location>
</feature>
<dbReference type="STRING" id="1353158.SAMN04488587_1718"/>
<keyword evidence="10" id="KW-0479">Metal-binding</keyword>
<comment type="similarity">
    <text evidence="5">Belongs to the STT3 family.</text>
</comment>
<evidence type="ECO:0000256" key="10">
    <source>
        <dbReference type="ARBA" id="ARBA00022723"/>
    </source>
</evidence>
<keyword evidence="14" id="KW-0464">Manganese</keyword>
<dbReference type="InterPro" id="IPR041154">
    <property type="entry name" value="AglB_P1"/>
</dbReference>
<keyword evidence="8 21" id="KW-0808">Transferase</keyword>
<feature type="transmembrane region" description="Helical" evidence="17">
    <location>
        <begin position="288"/>
        <end position="306"/>
    </location>
</feature>
<accession>A0A1I0ANB2</accession>
<dbReference type="GO" id="GO:0005886">
    <property type="term" value="C:plasma membrane"/>
    <property type="evidence" value="ECO:0007669"/>
    <property type="project" value="UniProtKB-SubCell"/>
</dbReference>
<feature type="domain" description="Archaeal glycosylation protein B peripheral" evidence="19">
    <location>
        <begin position="729"/>
        <end position="818"/>
    </location>
</feature>
<dbReference type="InterPro" id="IPR048307">
    <property type="entry name" value="STT3_N"/>
</dbReference>
<feature type="domain" description="AglB-like core" evidence="20">
    <location>
        <begin position="511"/>
        <end position="631"/>
    </location>
</feature>
<dbReference type="OrthoDB" id="82393at2157"/>
<evidence type="ECO:0000256" key="1">
    <source>
        <dbReference type="ARBA" id="ARBA00001936"/>
    </source>
</evidence>
<evidence type="ECO:0000256" key="8">
    <source>
        <dbReference type="ARBA" id="ARBA00022679"/>
    </source>
</evidence>
<evidence type="ECO:0000256" key="7">
    <source>
        <dbReference type="ARBA" id="ARBA00022676"/>
    </source>
</evidence>
<feature type="transmembrane region" description="Helical" evidence="17">
    <location>
        <begin position="86"/>
        <end position="106"/>
    </location>
</feature>
<evidence type="ECO:0000256" key="13">
    <source>
        <dbReference type="ARBA" id="ARBA00023136"/>
    </source>
</evidence>
<feature type="domain" description="Oligosaccharyl transferase STT3 N-terminal" evidence="18">
    <location>
        <begin position="49"/>
        <end position="444"/>
    </location>
</feature>
<comment type="subcellular location">
    <subcellularLocation>
        <location evidence="3">Cell membrane</location>
        <topology evidence="3">Multi-pass membrane protein</topology>
    </subcellularLocation>
</comment>
<evidence type="ECO:0000256" key="3">
    <source>
        <dbReference type="ARBA" id="ARBA00004651"/>
    </source>
</evidence>
<sequence>MSTEDNKRFDFMSVLPYFIGITISFLIALYLRTIPKAGVFLSNGFVRFGGNDPWYHLRNVESILNNFPHMIWFDAYTQYPNGTHQVFAPLFDMVLATVIWIIGLGSPTLDQIYTICAYYPTILGSLVVVPTYFTAKWLFDRRVGLLSALLIAIAPGQFFSRSILGFNDHHIAEALLTTVIAMFLIMALKTAGEHEIKFESIKNKKFVYLKPVLFYFILAGIALGAYSLSWIGAVFFSFVIGVYITVQHIIDHMHGKSTDYLAIGGMVMFSIALIMVLLTPYIGSTKPLAIKGLLAGIVAFPALTFISIELKRRNLKAYYYPATIAVLFIGGVTIAKLVSPSLYALVTSVFSFFMRTGGGLTIAEASPLLSVGGQFSLAPFWGNFTTLGYISLLAIVFLGYEAFKKNNTPERTFLLVWTLMIIWAMLQQNRFAYYYSVNAAILSAYVGIKVLELAGWKDLLEDIKFKDKFDIKNIKIWHVVSVLVIILAFMYPSYNMSMQQSQYTGGPNGYWIEATMWLNSNTPDPGLDYYESYEVPAEGESYQYPDTAYGVMSWWDYGHWIEVIGHRIPNANPFQQGIGGRRNSIEEENKPGASTFFTAQSEEEATEVLEAVHPDPEKAGARYIVSDVEMATGKFYAMSAWTLDTADYYIPVQTDMGTQTVPGPRYFNSMESRLHIFDARGLKQYRMVHESPVGNSAETGYKNIYNALFEGNIALENTGYVKIFEYVEGAQIVGEAPEGEDVTISVTILTNIGRTFVYSQSAVSDGTYSFTVPYSTQGPIEGETQFDTMPVGPYKIIYGNVVEDIDVSERDVLDGNVIEV</sequence>
<feature type="transmembrane region" description="Helical" evidence="17">
    <location>
        <begin position="112"/>
        <end position="133"/>
    </location>
</feature>
<evidence type="ECO:0000259" key="18">
    <source>
        <dbReference type="Pfam" id="PF02516"/>
    </source>
</evidence>
<dbReference type="UniPathway" id="UPA00378"/>